<evidence type="ECO:0000259" key="5">
    <source>
        <dbReference type="PROSITE" id="PS50931"/>
    </source>
</evidence>
<dbReference type="InterPro" id="IPR036388">
    <property type="entry name" value="WH-like_DNA-bd_sf"/>
</dbReference>
<evidence type="ECO:0000313" key="9">
    <source>
        <dbReference type="EMBL" id="TPU68919.1"/>
    </source>
</evidence>
<dbReference type="RefSeq" id="WP_000359628.1">
    <property type="nucleotide sequence ID" value="NZ_AP022077.1"/>
</dbReference>
<evidence type="ECO:0000256" key="1">
    <source>
        <dbReference type="ARBA" id="ARBA00009437"/>
    </source>
</evidence>
<dbReference type="GO" id="GO:0003677">
    <property type="term" value="F:DNA binding"/>
    <property type="evidence" value="ECO:0007669"/>
    <property type="project" value="UniProtKB-KW"/>
</dbReference>
<accession>A0A0G4QND5</accession>
<dbReference type="SUPFAM" id="SSF53850">
    <property type="entry name" value="Periplasmic binding protein-like II"/>
    <property type="match status" value="1"/>
</dbReference>
<dbReference type="InterPro" id="IPR000847">
    <property type="entry name" value="LysR_HTH_N"/>
</dbReference>
<evidence type="ECO:0000313" key="8">
    <source>
        <dbReference type="EMBL" id="MYM77498.1"/>
    </source>
</evidence>
<dbReference type="EMBL" id="WWCH01000001">
    <property type="protein sequence ID" value="MYM77498.1"/>
    <property type="molecule type" value="Genomic_DNA"/>
</dbReference>
<protein>
    <submittedName>
        <fullName evidence="7">HTH-type transcriptional regulator DmlR</fullName>
    </submittedName>
    <submittedName>
        <fullName evidence="8">LysR family transcriptional regulator</fullName>
    </submittedName>
</protein>
<feature type="domain" description="HTH lysR-type" evidence="5">
    <location>
        <begin position="1"/>
        <end position="59"/>
    </location>
</feature>
<evidence type="ECO:0000313" key="7">
    <source>
        <dbReference type="EMBL" id="KZA18952.1"/>
    </source>
</evidence>
<evidence type="ECO:0000256" key="2">
    <source>
        <dbReference type="ARBA" id="ARBA00023015"/>
    </source>
</evidence>
<dbReference type="SUPFAM" id="SSF46785">
    <property type="entry name" value="Winged helix' DNA-binding domain"/>
    <property type="match status" value="1"/>
</dbReference>
<reference evidence="8" key="5">
    <citation type="submission" date="2019-12" db="EMBL/GenBank/DDBJ databases">
        <authorList>
            <person name="Nguyen S.-T."/>
        </authorList>
    </citation>
    <scope>NUCLEOTIDE SEQUENCE</scope>
    <source>
        <strain evidence="8">DMS06669</strain>
    </source>
</reference>
<dbReference type="EMBL" id="LRDT01000017">
    <property type="protein sequence ID" value="KZA18952.1"/>
    <property type="molecule type" value="Genomic_DNA"/>
</dbReference>
<reference evidence="7 11" key="2">
    <citation type="submission" date="2016-01" db="EMBL/GenBank/DDBJ databases">
        <title>Draft sequences of Acinetobacter baumannii isolates from wounded military personnel.</title>
        <authorList>
            <person name="Arivett B.A."/>
            <person name="Fiester S.E."/>
            <person name="Ream D.C."/>
            <person name="Actis L.A."/>
        </authorList>
    </citation>
    <scope>NUCLEOTIDE SEQUENCE [LARGE SCALE GENOMIC DNA]</scope>
    <source>
        <strain evidence="7 11">AB2828</strain>
    </source>
</reference>
<dbReference type="Gene3D" id="1.10.10.10">
    <property type="entry name" value="Winged helix-like DNA-binding domain superfamily/Winged helix DNA-binding domain"/>
    <property type="match status" value="1"/>
</dbReference>
<evidence type="ECO:0000256" key="4">
    <source>
        <dbReference type="ARBA" id="ARBA00023163"/>
    </source>
</evidence>
<dbReference type="EMBL" id="VHGY01000006">
    <property type="protein sequence ID" value="TPU68919.1"/>
    <property type="molecule type" value="Genomic_DNA"/>
</dbReference>
<keyword evidence="3" id="KW-0238">DNA-binding</keyword>
<evidence type="ECO:0000313" key="10">
    <source>
        <dbReference type="Proteomes" id="UP000066661"/>
    </source>
</evidence>
<reference evidence="8 13" key="3">
    <citation type="journal article" date="2017" name="Ann. Clin. Microbiol. Antimicrob.">
        <title>New eight genes identified at the clinical multidrug-resistant Acinetobacter baumannii DMS06669 strain in a Vietnam hospital.</title>
        <authorList>
            <person name="Si-Tuan N."/>
            <person name="Ngoc H.M."/>
            <person name="Hang P.T.T."/>
            <person name="Nguyen C."/>
            <person name="Van P.H."/>
            <person name="Huong N.T."/>
        </authorList>
    </citation>
    <scope>NUCLEOTIDE SEQUENCE [LARGE SCALE GENOMIC DNA]</scope>
    <source>
        <strain evidence="8 13">DMS06669</strain>
    </source>
</reference>
<dbReference type="Gene3D" id="3.40.190.290">
    <property type="match status" value="1"/>
</dbReference>
<keyword evidence="2" id="KW-0805">Transcription regulation</keyword>
<gene>
    <name evidence="7" type="primary">dmlR_12</name>
    <name evidence="6" type="ORF">ABR2091_1061</name>
    <name evidence="9" type="ORF">FJU42_01580</name>
    <name evidence="8" type="ORF">GSE42_06105</name>
    <name evidence="7" type="ORF">LV35_01588</name>
</gene>
<dbReference type="Proteomes" id="UP000480763">
    <property type="component" value="Unassembled WGS sequence"/>
</dbReference>
<dbReference type="InterPro" id="IPR058163">
    <property type="entry name" value="LysR-type_TF_proteobact-type"/>
</dbReference>
<organism evidence="8 13">
    <name type="scientific">Acinetobacter baumannii</name>
    <dbReference type="NCBI Taxonomy" id="470"/>
    <lineage>
        <taxon>Bacteria</taxon>
        <taxon>Pseudomonadati</taxon>
        <taxon>Pseudomonadota</taxon>
        <taxon>Gammaproteobacteria</taxon>
        <taxon>Moraxellales</taxon>
        <taxon>Moraxellaceae</taxon>
        <taxon>Acinetobacter</taxon>
        <taxon>Acinetobacter calcoaceticus/baumannii complex</taxon>
    </lineage>
</organism>
<reference evidence="6 10" key="1">
    <citation type="submission" date="2015-12" db="EMBL/GenBank/DDBJ databases">
        <authorList>
            <person name="Wibberg D."/>
        </authorList>
    </citation>
    <scope>NUCLEOTIDE SEQUENCE [LARGE SCALE GENOMIC DNA]</scope>
    <source>
        <strain evidence="6">R2091</strain>
    </source>
</reference>
<evidence type="ECO:0000313" key="11">
    <source>
        <dbReference type="Proteomes" id="UP000076296"/>
    </source>
</evidence>
<evidence type="ECO:0000256" key="3">
    <source>
        <dbReference type="ARBA" id="ARBA00023125"/>
    </source>
</evidence>
<dbReference type="FunFam" id="1.10.10.10:FF:000001">
    <property type="entry name" value="LysR family transcriptional regulator"/>
    <property type="match status" value="1"/>
</dbReference>
<dbReference type="Proteomes" id="UP000076296">
    <property type="component" value="Unassembled WGS sequence"/>
</dbReference>
<dbReference type="AlphaFoldDB" id="A0A0G4QND5"/>
<keyword evidence="4" id="KW-0804">Transcription</keyword>
<dbReference type="EMBL" id="LN997846">
    <property type="protein sequence ID" value="CUW34466.1"/>
    <property type="molecule type" value="Genomic_DNA"/>
</dbReference>
<dbReference type="PROSITE" id="PS50931">
    <property type="entry name" value="HTH_LYSR"/>
    <property type="match status" value="1"/>
</dbReference>
<dbReference type="CDD" id="cd08422">
    <property type="entry name" value="PBP2_CrgA_like"/>
    <property type="match status" value="1"/>
</dbReference>
<name>A0A0G4QND5_ACIBA</name>
<evidence type="ECO:0000313" key="13">
    <source>
        <dbReference type="Proteomes" id="UP000480763"/>
    </source>
</evidence>
<reference evidence="9 12" key="4">
    <citation type="submission" date="2019-06" db="EMBL/GenBank/DDBJ databases">
        <title>A Diverse Panel of Clinical Acinetobacter baumannii for Research Use.</title>
        <authorList>
            <person name="Mcgann P."/>
            <person name="Snesrud E."/>
            <person name="Galac M.R."/>
        </authorList>
    </citation>
    <scope>NUCLEOTIDE SEQUENCE [LARGE SCALE GENOMIC DNA]</scope>
    <source>
        <strain evidence="9 12">MRSN14237</strain>
    </source>
</reference>
<dbReference type="InterPro" id="IPR005119">
    <property type="entry name" value="LysR_subst-bd"/>
</dbReference>
<comment type="similarity">
    <text evidence="1">Belongs to the LysR transcriptional regulatory family.</text>
</comment>
<dbReference type="Proteomes" id="UP000315888">
    <property type="component" value="Unassembled WGS sequence"/>
</dbReference>
<evidence type="ECO:0000313" key="6">
    <source>
        <dbReference type="EMBL" id="CUW34466.1"/>
    </source>
</evidence>
<dbReference type="Pfam" id="PF03466">
    <property type="entry name" value="LysR_substrate"/>
    <property type="match status" value="1"/>
</dbReference>
<dbReference type="InterPro" id="IPR036390">
    <property type="entry name" value="WH_DNA-bd_sf"/>
</dbReference>
<sequence length="316" mass="36288">MDKLQCMEAFVRVAQSGSFIQAAESLGVTRSVISTRIQQLEKFVDAPLFHRSTRSVRLSAIGEKYYPECVELISRFEQLADEMSHAKNELHGRLRIYMAPGFALSYFSKLLSQFTTQYRDIELDIVVYDKVIDPISSGFDIAFQMFPPKGESLIERKIFNINRVMCASPEFIEKHGQPQSPQQLQQFELGYYSGYPERNKIKFMINNRFHEFSIHARVSSSSIHLLHDFALTGGGIVCLPTIVARESLLDKKLTPVLIDYPLPNYGLRAVFPSNSRNLTKIRCMIDFLVEKLDLVPEWDQQLIEKGYLSPMVKLFQ</sequence>
<dbReference type="PANTHER" id="PTHR30537">
    <property type="entry name" value="HTH-TYPE TRANSCRIPTIONAL REGULATOR"/>
    <property type="match status" value="1"/>
</dbReference>
<proteinExistence type="inferred from homology"/>
<dbReference type="Pfam" id="PF00126">
    <property type="entry name" value="HTH_1"/>
    <property type="match status" value="1"/>
</dbReference>
<dbReference type="Proteomes" id="UP000066661">
    <property type="component" value="Chromosome I"/>
</dbReference>
<dbReference type="PANTHER" id="PTHR30537:SF5">
    <property type="entry name" value="HTH-TYPE TRANSCRIPTIONAL ACTIVATOR TTDR-RELATED"/>
    <property type="match status" value="1"/>
</dbReference>
<evidence type="ECO:0000313" key="12">
    <source>
        <dbReference type="Proteomes" id="UP000315888"/>
    </source>
</evidence>
<dbReference type="GO" id="GO:0003700">
    <property type="term" value="F:DNA-binding transcription factor activity"/>
    <property type="evidence" value="ECO:0007669"/>
    <property type="project" value="InterPro"/>
</dbReference>